<dbReference type="Proteomes" id="UP000198680">
    <property type="component" value="Unassembled WGS sequence"/>
</dbReference>
<proteinExistence type="predicted"/>
<protein>
    <recommendedName>
        <fullName evidence="4">DUF4267 domain-containing protein</fullName>
    </recommendedName>
</protein>
<evidence type="ECO:0000256" key="1">
    <source>
        <dbReference type="SAM" id="Phobius"/>
    </source>
</evidence>
<keyword evidence="1" id="KW-1133">Transmembrane helix</keyword>
<dbReference type="EMBL" id="FNHE01000005">
    <property type="protein sequence ID" value="SDM41062.1"/>
    <property type="molecule type" value="Genomic_DNA"/>
</dbReference>
<feature type="transmembrane region" description="Helical" evidence="1">
    <location>
        <begin position="103"/>
        <end position="121"/>
    </location>
</feature>
<organism evidence="2 3">
    <name type="scientific">Geodermatophilus siccatus</name>
    <dbReference type="NCBI Taxonomy" id="1137991"/>
    <lineage>
        <taxon>Bacteria</taxon>
        <taxon>Bacillati</taxon>
        <taxon>Actinomycetota</taxon>
        <taxon>Actinomycetes</taxon>
        <taxon>Geodermatophilales</taxon>
        <taxon>Geodermatophilaceae</taxon>
        <taxon>Geodermatophilus</taxon>
    </lineage>
</organism>
<sequence>MATTVAGMSKQQLARALGATGAAFGLTSIVAPRVVAGTYGVPVTPAGLQLQRLFGSRALAISVLALTARTDEEVDRGLAVVAGMNAIDALTALAAAAQAGRATTLRAVASSLAYGAAALVVRSMKG</sequence>
<dbReference type="AlphaFoldDB" id="A0A1G9T088"/>
<dbReference type="OrthoDB" id="5189364at2"/>
<dbReference type="RefSeq" id="WP_091218309.1">
    <property type="nucleotide sequence ID" value="NZ_FNHE01000005.1"/>
</dbReference>
<keyword evidence="1" id="KW-0472">Membrane</keyword>
<evidence type="ECO:0000313" key="3">
    <source>
        <dbReference type="Proteomes" id="UP000198680"/>
    </source>
</evidence>
<reference evidence="3" key="1">
    <citation type="submission" date="2016-10" db="EMBL/GenBank/DDBJ databases">
        <authorList>
            <person name="Varghese N."/>
            <person name="Submissions S."/>
        </authorList>
    </citation>
    <scope>NUCLEOTIDE SEQUENCE [LARGE SCALE GENOMIC DNA]</scope>
    <source>
        <strain evidence="3">DSM 45419</strain>
    </source>
</reference>
<name>A0A1G9T088_9ACTN</name>
<gene>
    <name evidence="2" type="ORF">SAMN05660642_02440</name>
</gene>
<evidence type="ECO:0008006" key="4">
    <source>
        <dbReference type="Google" id="ProtNLM"/>
    </source>
</evidence>
<evidence type="ECO:0000313" key="2">
    <source>
        <dbReference type="EMBL" id="SDM41062.1"/>
    </source>
</evidence>
<accession>A0A1G9T088</accession>
<keyword evidence="3" id="KW-1185">Reference proteome</keyword>
<keyword evidence="1" id="KW-0812">Transmembrane</keyword>